<gene>
    <name evidence="2" type="ORF">ACFR9U_03620</name>
</gene>
<dbReference type="RefSeq" id="WP_247376611.1">
    <property type="nucleotide sequence ID" value="NZ_JALLGV010000003.1"/>
</dbReference>
<reference evidence="2 3" key="1">
    <citation type="journal article" date="2019" name="Int. J. Syst. Evol. Microbiol.">
        <title>The Global Catalogue of Microorganisms (GCM) 10K type strain sequencing project: providing services to taxonomists for standard genome sequencing and annotation.</title>
        <authorList>
            <consortium name="The Broad Institute Genomics Platform"/>
            <consortium name="The Broad Institute Genome Sequencing Center for Infectious Disease"/>
            <person name="Wu L."/>
            <person name="Ma J."/>
        </authorList>
    </citation>
    <scope>NUCLEOTIDE SEQUENCE [LARGE SCALE GENOMIC DNA]</scope>
    <source>
        <strain evidence="2 3">CGMCC 1.12125</strain>
    </source>
</reference>
<dbReference type="InterPro" id="IPR010262">
    <property type="entry name" value="Arylsulfotransferase_bact"/>
</dbReference>
<evidence type="ECO:0000313" key="3">
    <source>
        <dbReference type="Proteomes" id="UP001597119"/>
    </source>
</evidence>
<dbReference type="Proteomes" id="UP001597119">
    <property type="component" value="Unassembled WGS sequence"/>
</dbReference>
<keyword evidence="3" id="KW-1185">Reference proteome</keyword>
<dbReference type="SUPFAM" id="SSF63829">
    <property type="entry name" value="Calcium-dependent phosphotriesterase"/>
    <property type="match status" value="1"/>
</dbReference>
<feature type="transmembrane region" description="Helical" evidence="1">
    <location>
        <begin position="408"/>
        <end position="430"/>
    </location>
</feature>
<evidence type="ECO:0000313" key="2">
    <source>
        <dbReference type="EMBL" id="MFD1586058.1"/>
    </source>
</evidence>
<dbReference type="Pfam" id="PF05935">
    <property type="entry name" value="Arylsulfotrans"/>
    <property type="match status" value="1"/>
</dbReference>
<accession>A0ABD6C9K8</accession>
<evidence type="ECO:0000256" key="1">
    <source>
        <dbReference type="SAM" id="Phobius"/>
    </source>
</evidence>
<dbReference type="InterPro" id="IPR011042">
    <property type="entry name" value="6-blade_b-propeller_TolB-like"/>
</dbReference>
<dbReference type="Gene3D" id="2.120.10.30">
    <property type="entry name" value="TolB, C-terminal domain"/>
    <property type="match status" value="1"/>
</dbReference>
<comment type="caution">
    <text evidence="2">The sequence shown here is derived from an EMBL/GenBank/DDBJ whole genome shotgun (WGS) entry which is preliminary data.</text>
</comment>
<name>A0ABD6C9K8_9EURY</name>
<protein>
    <submittedName>
        <fullName evidence="2">Aryl-sulfate sulfotransferase</fullName>
    </submittedName>
</protein>
<keyword evidence="1" id="KW-0472">Membrane</keyword>
<organism evidence="2 3">
    <name type="scientific">Halorientalis brevis</name>
    <dbReference type="NCBI Taxonomy" id="1126241"/>
    <lineage>
        <taxon>Archaea</taxon>
        <taxon>Methanobacteriati</taxon>
        <taxon>Methanobacteriota</taxon>
        <taxon>Stenosarchaea group</taxon>
        <taxon>Halobacteria</taxon>
        <taxon>Halobacteriales</taxon>
        <taxon>Haloarculaceae</taxon>
        <taxon>Halorientalis</taxon>
    </lineage>
</organism>
<sequence>MTRSPLPNALRPSTRMSTLRLAVALLVVVTGLSVAASFATYDTAATQGSAPGVGGTLVATIDATGPGQIVAYHPNGSVMYHNETYGIYHDVDPAPTGSDTVEYVATYHNESDACAGETCSVDVVERVNLTTDETTRLHTIVDTENGSSDDHDVDRINESVLLFANINYPDSVFMVNTTTDETIWEWRVSEDYAPESGGSYPGDWTHLNDVEYLPDGRVMVDLRNQDQVVFVDPGAGLQENWTLGADGDHEILYEQHNPDYIPEARGGPAVVVADSENNRIVEYQREDGEWQRSWRWADSRLSWPRDADRLPDGRTLIADSHGSRILTVNRNGSVSWSRDFPDGVYDVEILETGDESANGSSAAALGLESGGVGVGWTATFARLPRLVPPVVLHGLLYSLPLWVTPFDAFLLVVSGVAVALLGVGEAVRWYRSS</sequence>
<keyword evidence="1" id="KW-0812">Transmembrane</keyword>
<dbReference type="EMBL" id="JBHUDJ010000001">
    <property type="protein sequence ID" value="MFD1586058.1"/>
    <property type="molecule type" value="Genomic_DNA"/>
</dbReference>
<proteinExistence type="predicted"/>
<keyword evidence="1" id="KW-1133">Transmembrane helix</keyword>
<dbReference type="AlphaFoldDB" id="A0ABD6C9K8"/>